<feature type="region of interest" description="Disordered" evidence="1">
    <location>
        <begin position="226"/>
        <end position="252"/>
    </location>
</feature>
<evidence type="ECO:0000256" key="1">
    <source>
        <dbReference type="SAM" id="MobiDB-lite"/>
    </source>
</evidence>
<reference evidence="2 3" key="1">
    <citation type="submission" date="2020-02" db="EMBL/GenBank/DDBJ databases">
        <authorList>
            <person name="Ferguson B K."/>
        </authorList>
    </citation>
    <scope>NUCLEOTIDE SEQUENCE [LARGE SCALE GENOMIC DNA]</scope>
</reference>
<dbReference type="Proteomes" id="UP000479000">
    <property type="component" value="Unassembled WGS sequence"/>
</dbReference>
<dbReference type="EMBL" id="CADCXU010013493">
    <property type="protein sequence ID" value="CAB0003442.1"/>
    <property type="molecule type" value="Genomic_DNA"/>
</dbReference>
<gene>
    <name evidence="2" type="ORF">NTEN_LOCUS8971</name>
</gene>
<feature type="compositionally biased region" description="Acidic residues" evidence="1">
    <location>
        <begin position="229"/>
        <end position="248"/>
    </location>
</feature>
<organism evidence="2 3">
    <name type="scientific">Nesidiocoris tenuis</name>
    <dbReference type="NCBI Taxonomy" id="355587"/>
    <lineage>
        <taxon>Eukaryota</taxon>
        <taxon>Metazoa</taxon>
        <taxon>Ecdysozoa</taxon>
        <taxon>Arthropoda</taxon>
        <taxon>Hexapoda</taxon>
        <taxon>Insecta</taxon>
        <taxon>Pterygota</taxon>
        <taxon>Neoptera</taxon>
        <taxon>Paraneoptera</taxon>
        <taxon>Hemiptera</taxon>
        <taxon>Heteroptera</taxon>
        <taxon>Panheteroptera</taxon>
        <taxon>Cimicomorpha</taxon>
        <taxon>Miridae</taxon>
        <taxon>Dicyphina</taxon>
        <taxon>Nesidiocoris</taxon>
    </lineage>
</organism>
<sequence>MSSNEFESAHRYGNSNSILDQRSILSKTHCAHNETRLKSKYYRNIGNIRVFCKVPVTITTSFSHPKQHHSGGKNGFRFSCMFLIRLENPYILANTASTRPTVEKMSSEKASKSRGGVNGTIGIVLKSRIGTELQKKLFLIHIYSGSRPEQVLVTWVHYLSGYHRKSSSDSWRSQRVSEYLRSTEVTKENLRLVGERGIASVADRERTNYSRDAIVGGRRAGRISRIGDFSDDDEDYSSNDEGSDSEPMLEDHRVRKNSIPPSAVRQRNLKQKFISLLKRFRVNEEQLGLDADRGDMDAAEIEDLFEELDLSDSGPEIDTMSVTSTPKPSLRPFFSSSQTLVSDQLLTSATATASSASAGVGHASNTRPSNTSLMDFPITLTCGSIYRWNGVFHHVFTLNVKRIHVYS</sequence>
<proteinExistence type="predicted"/>
<protein>
    <submittedName>
        <fullName evidence="2">Uncharacterized protein</fullName>
    </submittedName>
</protein>
<keyword evidence="3" id="KW-1185">Reference proteome</keyword>
<dbReference type="PANTHER" id="PTHR13280:SF17">
    <property type="entry name" value="KRUEPPEL TARGET AT 95D, ISOFORM A"/>
    <property type="match status" value="1"/>
</dbReference>
<dbReference type="InterPro" id="IPR019381">
    <property type="entry name" value="PACS1/2_C"/>
</dbReference>
<evidence type="ECO:0000313" key="2">
    <source>
        <dbReference type="EMBL" id="CAB0003442.1"/>
    </source>
</evidence>
<accession>A0A6H5GHY3</accession>
<dbReference type="AlphaFoldDB" id="A0A6H5GHY3"/>
<dbReference type="OrthoDB" id="28829at2759"/>
<dbReference type="GO" id="GO:0072659">
    <property type="term" value="P:protein localization to plasma membrane"/>
    <property type="evidence" value="ECO:0007669"/>
    <property type="project" value="TreeGrafter"/>
</dbReference>
<name>A0A6H5GHY3_9HEMI</name>
<dbReference type="PANTHER" id="PTHR13280">
    <property type="entry name" value="PHOSPHOFURIN ACIDIC CLUSTER SORTING PROTEIN"/>
    <property type="match status" value="1"/>
</dbReference>
<evidence type="ECO:0000313" key="3">
    <source>
        <dbReference type="Proteomes" id="UP000479000"/>
    </source>
</evidence>